<dbReference type="AlphaFoldDB" id="A0AA48KBC4"/>
<dbReference type="KEGG" id="msil:METEAL_15570"/>
<evidence type="ECO:0000313" key="2">
    <source>
        <dbReference type="EMBL" id="BDU72383.1"/>
    </source>
</evidence>
<name>A0AA48KBC4_9BACT</name>
<reference evidence="3" key="1">
    <citation type="journal article" date="2023" name="Int. J. Syst. Evol. Microbiol.">
        <title>Mesoterricola silvestris gen. nov., sp. nov., Mesoterricola sediminis sp. nov., Geothrix oryzae sp. nov., Geothrix edaphica sp. nov., Geothrix rubra sp. nov., and Geothrix limicola sp. nov., six novel members of Acidobacteriota isolated from soils.</title>
        <authorList>
            <person name="Itoh H."/>
            <person name="Sugisawa Y."/>
            <person name="Mise K."/>
            <person name="Xu Z."/>
            <person name="Kuniyasu M."/>
            <person name="Ushijima N."/>
            <person name="Kawano K."/>
            <person name="Kobayashi E."/>
            <person name="Shiratori Y."/>
            <person name="Masuda Y."/>
            <person name="Senoo K."/>
        </authorList>
    </citation>
    <scope>NUCLEOTIDE SEQUENCE [LARGE SCALE GENOMIC DNA]</scope>
    <source>
        <strain evidence="3">W79</strain>
    </source>
</reference>
<dbReference type="EMBL" id="AP027080">
    <property type="protein sequence ID" value="BDU72383.1"/>
    <property type="molecule type" value="Genomic_DNA"/>
</dbReference>
<dbReference type="InterPro" id="IPR025129">
    <property type="entry name" value="DUF4055"/>
</dbReference>
<proteinExistence type="predicted"/>
<gene>
    <name evidence="2" type="ORF">METEAL_15570</name>
</gene>
<organism evidence="2 3">
    <name type="scientific">Mesoterricola silvestris</name>
    <dbReference type="NCBI Taxonomy" id="2927979"/>
    <lineage>
        <taxon>Bacteria</taxon>
        <taxon>Pseudomonadati</taxon>
        <taxon>Acidobacteriota</taxon>
        <taxon>Holophagae</taxon>
        <taxon>Holophagales</taxon>
        <taxon>Holophagaceae</taxon>
        <taxon>Mesoterricola</taxon>
    </lineage>
</organism>
<sequence>MTSDVSTPNAAHCELMEAIELPQTLMGGTRAMRKAGKKYLPQEPGEENQAYEHRLAKSTLYNSFKKTVHSMVGKPFGVPITLGTDIPAEIVPWLEDVDRQGRDLDTFARDVFRQCLVDGIGFILVDYPVVKATLNLAEERALGLRPFWVHVQAKQVIGWKAQNVNGRMVLTQVRIKECVDVPDGEFGTTSRDQIRVLEPGSVRVFVQNAKHEWVIDPELSGPTTLDFIPLIPCYTGRTGFMTATPPLEDLAWLCCDHWQSKSDQKHILHVARVPLLFARKLQNATNTPVVVGPNRLINSDQADADLKYVEHTGKAIEAGRQDLTDTEDMMRRVAGELLTSDVQKTATEAGQETREGESSLKAMVRTFEDALEQALLFTAAWIKLPSGGSLKVNREWREDTVDPQELAVMLQAVVQGKITLKAWVLYLVEKELLPPDTDVDAEVETLKLEAEQPLPFKTPIVPGDPGTTAA</sequence>
<dbReference type="Pfam" id="PF13264">
    <property type="entry name" value="DUF4055"/>
    <property type="match status" value="1"/>
</dbReference>
<evidence type="ECO:0000313" key="3">
    <source>
        <dbReference type="Proteomes" id="UP001238179"/>
    </source>
</evidence>
<feature type="domain" description="DUF4055" evidence="1">
    <location>
        <begin position="246"/>
        <end position="382"/>
    </location>
</feature>
<keyword evidence="3" id="KW-1185">Reference proteome</keyword>
<keyword evidence="2" id="KW-0238">DNA-binding</keyword>
<protein>
    <submittedName>
        <fullName evidence="2">DNA-binding protein</fullName>
    </submittedName>
</protein>
<dbReference type="Proteomes" id="UP001238179">
    <property type="component" value="Chromosome"/>
</dbReference>
<evidence type="ECO:0000259" key="1">
    <source>
        <dbReference type="Pfam" id="PF13264"/>
    </source>
</evidence>
<accession>A0AA48KBC4</accession>
<dbReference type="GO" id="GO:0003677">
    <property type="term" value="F:DNA binding"/>
    <property type="evidence" value="ECO:0007669"/>
    <property type="project" value="UniProtKB-KW"/>
</dbReference>